<organism evidence="1 2">
    <name type="scientific">Gangjinia marincola</name>
    <dbReference type="NCBI Taxonomy" id="578463"/>
    <lineage>
        <taxon>Bacteria</taxon>
        <taxon>Pseudomonadati</taxon>
        <taxon>Bacteroidota</taxon>
        <taxon>Flavobacteriia</taxon>
        <taxon>Flavobacteriales</taxon>
        <taxon>Flavobacteriaceae</taxon>
        <taxon>Gangjinia</taxon>
    </lineage>
</organism>
<protein>
    <recommendedName>
        <fullName evidence="3">DUF192 domain-containing protein</fullName>
    </recommendedName>
</protein>
<accession>A0ABP3XVX3</accession>
<dbReference type="PROSITE" id="PS51257">
    <property type="entry name" value="PROKAR_LIPOPROTEIN"/>
    <property type="match status" value="1"/>
</dbReference>
<sequence>MKFSSAYWTLVVVALTFYSCKEKTEANEIPINIQFEKEAELTFINRIGDTVATLNIELAEDDYEHQTGLMHRKEMNDDQGMLFVFNDEIIRSTFYMKNTYIPLDMVYLDKDLMIVDVNKNTTPLDENPIPSRSPSMYVLELTAGSFEKLGLQAGDEGTLIRQ</sequence>
<dbReference type="RefSeq" id="WP_343768519.1">
    <property type="nucleotide sequence ID" value="NZ_BAAAFG010000016.1"/>
</dbReference>
<dbReference type="InterPro" id="IPR038695">
    <property type="entry name" value="Saro_0823-like_sf"/>
</dbReference>
<keyword evidence="2" id="KW-1185">Reference proteome</keyword>
<dbReference type="Gene3D" id="2.60.120.1140">
    <property type="entry name" value="Protein of unknown function DUF192"/>
    <property type="match status" value="1"/>
</dbReference>
<proteinExistence type="predicted"/>
<evidence type="ECO:0000313" key="1">
    <source>
        <dbReference type="EMBL" id="GAA0873461.1"/>
    </source>
</evidence>
<name>A0ABP3XVX3_9FLAO</name>
<evidence type="ECO:0000313" key="2">
    <source>
        <dbReference type="Proteomes" id="UP001500507"/>
    </source>
</evidence>
<dbReference type="PANTHER" id="PTHR37953:SF1">
    <property type="entry name" value="UPF0127 PROTEIN MJ1496"/>
    <property type="match status" value="1"/>
</dbReference>
<dbReference type="Proteomes" id="UP001500507">
    <property type="component" value="Unassembled WGS sequence"/>
</dbReference>
<gene>
    <name evidence="1" type="ORF">GCM10009117_26080</name>
</gene>
<evidence type="ECO:0008006" key="3">
    <source>
        <dbReference type="Google" id="ProtNLM"/>
    </source>
</evidence>
<comment type="caution">
    <text evidence="1">The sequence shown here is derived from an EMBL/GenBank/DDBJ whole genome shotgun (WGS) entry which is preliminary data.</text>
</comment>
<dbReference type="PANTHER" id="PTHR37953">
    <property type="entry name" value="UPF0127 PROTEIN MJ1496"/>
    <property type="match status" value="1"/>
</dbReference>
<dbReference type="EMBL" id="BAAAFG010000016">
    <property type="protein sequence ID" value="GAA0873461.1"/>
    <property type="molecule type" value="Genomic_DNA"/>
</dbReference>
<dbReference type="InterPro" id="IPR003795">
    <property type="entry name" value="DUF192"/>
</dbReference>
<dbReference type="Pfam" id="PF02643">
    <property type="entry name" value="DUF192"/>
    <property type="match status" value="1"/>
</dbReference>
<reference evidence="2" key="1">
    <citation type="journal article" date="2019" name="Int. J. Syst. Evol. Microbiol.">
        <title>The Global Catalogue of Microorganisms (GCM) 10K type strain sequencing project: providing services to taxonomists for standard genome sequencing and annotation.</title>
        <authorList>
            <consortium name="The Broad Institute Genomics Platform"/>
            <consortium name="The Broad Institute Genome Sequencing Center for Infectious Disease"/>
            <person name="Wu L."/>
            <person name="Ma J."/>
        </authorList>
    </citation>
    <scope>NUCLEOTIDE SEQUENCE [LARGE SCALE GENOMIC DNA]</scope>
    <source>
        <strain evidence="2">JCM 16082</strain>
    </source>
</reference>